<gene>
    <name evidence="2" type="ORF">A3E36_04735</name>
</gene>
<feature type="domain" description="DUF7793" evidence="1">
    <location>
        <begin position="67"/>
        <end position="134"/>
    </location>
</feature>
<dbReference type="Gene3D" id="3.40.50.10600">
    <property type="entry name" value="SpoIIaa-like domains"/>
    <property type="match status" value="1"/>
</dbReference>
<dbReference type="Pfam" id="PF25056">
    <property type="entry name" value="DUF7793"/>
    <property type="match status" value="1"/>
</dbReference>
<proteinExistence type="predicted"/>
<protein>
    <recommendedName>
        <fullName evidence="1">DUF7793 domain-containing protein</fullName>
    </recommendedName>
</protein>
<dbReference type="InterPro" id="IPR036513">
    <property type="entry name" value="STAS_dom_sf"/>
</dbReference>
<name>A0A1G1XC95_9BACT</name>
<dbReference type="Proteomes" id="UP000177941">
    <property type="component" value="Unassembled WGS sequence"/>
</dbReference>
<dbReference type="EMBL" id="MHHS01000006">
    <property type="protein sequence ID" value="OGY37541.1"/>
    <property type="molecule type" value="Genomic_DNA"/>
</dbReference>
<evidence type="ECO:0000313" key="2">
    <source>
        <dbReference type="EMBL" id="OGY37541.1"/>
    </source>
</evidence>
<reference evidence="2 3" key="1">
    <citation type="journal article" date="2016" name="Nat. Commun.">
        <title>Thousands of microbial genomes shed light on interconnected biogeochemical processes in an aquifer system.</title>
        <authorList>
            <person name="Anantharaman K."/>
            <person name="Brown C.T."/>
            <person name="Hug L.A."/>
            <person name="Sharon I."/>
            <person name="Castelle C.J."/>
            <person name="Probst A.J."/>
            <person name="Thomas B.C."/>
            <person name="Singh A."/>
            <person name="Wilkins M.J."/>
            <person name="Karaoz U."/>
            <person name="Brodie E.L."/>
            <person name="Williams K.H."/>
            <person name="Hubbard S.S."/>
            <person name="Banfield J.F."/>
        </authorList>
    </citation>
    <scope>NUCLEOTIDE SEQUENCE [LARGE SCALE GENOMIC DNA]</scope>
</reference>
<comment type="caution">
    <text evidence="2">The sequence shown here is derived from an EMBL/GenBank/DDBJ whole genome shotgun (WGS) entry which is preliminary data.</text>
</comment>
<accession>A0A1G1XC95</accession>
<evidence type="ECO:0000259" key="1">
    <source>
        <dbReference type="Pfam" id="PF25056"/>
    </source>
</evidence>
<sequence length="136" mass="15507">MHKKASVGDSIILEEIQPTIMALRFYKLEKDPVLSAQQAQQFEKMIIELYMSNPGAIFDYIIDGSRVSSSKSISPQARKFYKRVYGMPQTGRIAYVGLGAWLKLMTGIFSHVVNRKSPTQWFQDEAEALAWLEEQS</sequence>
<dbReference type="AlphaFoldDB" id="A0A1G1XC95"/>
<dbReference type="InterPro" id="IPR038396">
    <property type="entry name" value="SpoIIAA-like_sf"/>
</dbReference>
<organism evidence="2 3">
    <name type="scientific">Candidatus Andersenbacteria bacterium RIFCSPHIGHO2_12_FULL_45_11b</name>
    <dbReference type="NCBI Taxonomy" id="1797282"/>
    <lineage>
        <taxon>Bacteria</taxon>
        <taxon>Candidatus Anderseniibacteriota</taxon>
    </lineage>
</organism>
<dbReference type="SUPFAM" id="SSF52091">
    <property type="entry name" value="SpoIIaa-like"/>
    <property type="match status" value="1"/>
</dbReference>
<evidence type="ECO:0000313" key="3">
    <source>
        <dbReference type="Proteomes" id="UP000177941"/>
    </source>
</evidence>
<dbReference type="InterPro" id="IPR056695">
    <property type="entry name" value="DUF7793"/>
</dbReference>